<accession>A0A1L9S443</accession>
<reference evidence="11" key="1">
    <citation type="journal article" date="2017" name="Genome Biol.">
        <title>Comparative genomics reveals high biological diversity and specific adaptations in the industrially and medically important fungal genus Aspergillus.</title>
        <authorList>
            <person name="de Vries R.P."/>
            <person name="Riley R."/>
            <person name="Wiebenga A."/>
            <person name="Aguilar-Osorio G."/>
            <person name="Amillis S."/>
            <person name="Uchima C.A."/>
            <person name="Anderluh G."/>
            <person name="Asadollahi M."/>
            <person name="Askin M."/>
            <person name="Barry K."/>
            <person name="Battaglia E."/>
            <person name="Bayram O."/>
            <person name="Benocci T."/>
            <person name="Braus-Stromeyer S.A."/>
            <person name="Caldana C."/>
            <person name="Canovas D."/>
            <person name="Cerqueira G.C."/>
            <person name="Chen F."/>
            <person name="Chen W."/>
            <person name="Choi C."/>
            <person name="Clum A."/>
            <person name="Dos Santos R.A."/>
            <person name="Damasio A.R."/>
            <person name="Diallinas G."/>
            <person name="Emri T."/>
            <person name="Fekete E."/>
            <person name="Flipphi M."/>
            <person name="Freyberg S."/>
            <person name="Gallo A."/>
            <person name="Gournas C."/>
            <person name="Habgood R."/>
            <person name="Hainaut M."/>
            <person name="Harispe M.L."/>
            <person name="Henrissat B."/>
            <person name="Hilden K.S."/>
            <person name="Hope R."/>
            <person name="Hossain A."/>
            <person name="Karabika E."/>
            <person name="Karaffa L."/>
            <person name="Karanyi Z."/>
            <person name="Krasevec N."/>
            <person name="Kuo A."/>
            <person name="Kusch H."/>
            <person name="LaButti K."/>
            <person name="Lagendijk E.L."/>
            <person name="Lapidus A."/>
            <person name="Levasseur A."/>
            <person name="Lindquist E."/>
            <person name="Lipzen A."/>
            <person name="Logrieco A.F."/>
            <person name="MacCabe A."/>
            <person name="Maekelae M.R."/>
            <person name="Malavazi I."/>
            <person name="Melin P."/>
            <person name="Meyer V."/>
            <person name="Mielnichuk N."/>
            <person name="Miskei M."/>
            <person name="Molnar A.P."/>
            <person name="Mule G."/>
            <person name="Ngan C.Y."/>
            <person name="Orejas M."/>
            <person name="Orosz E."/>
            <person name="Ouedraogo J.P."/>
            <person name="Overkamp K.M."/>
            <person name="Park H.-S."/>
            <person name="Perrone G."/>
            <person name="Piumi F."/>
            <person name="Punt P.J."/>
            <person name="Ram A.F."/>
            <person name="Ramon A."/>
            <person name="Rauscher S."/>
            <person name="Record E."/>
            <person name="Riano-Pachon D.M."/>
            <person name="Robert V."/>
            <person name="Roehrig J."/>
            <person name="Ruller R."/>
            <person name="Salamov A."/>
            <person name="Salih N.S."/>
            <person name="Samson R.A."/>
            <person name="Sandor E."/>
            <person name="Sanguinetti M."/>
            <person name="Schuetze T."/>
            <person name="Sepcic K."/>
            <person name="Shelest E."/>
            <person name="Sherlock G."/>
            <person name="Sophianopoulou V."/>
            <person name="Squina F.M."/>
            <person name="Sun H."/>
            <person name="Susca A."/>
            <person name="Todd R.B."/>
            <person name="Tsang A."/>
            <person name="Unkles S.E."/>
            <person name="van de Wiele N."/>
            <person name="van Rossen-Uffink D."/>
            <person name="Oliveira J.V."/>
            <person name="Vesth T.C."/>
            <person name="Visser J."/>
            <person name="Yu J.-H."/>
            <person name="Zhou M."/>
            <person name="Andersen M.R."/>
            <person name="Archer D.B."/>
            <person name="Baker S.E."/>
            <person name="Benoit I."/>
            <person name="Brakhage A.A."/>
            <person name="Braus G.H."/>
            <person name="Fischer R."/>
            <person name="Frisvad J.C."/>
            <person name="Goldman G.H."/>
            <person name="Houbraken J."/>
            <person name="Oakley B."/>
            <person name="Pocsi I."/>
            <person name="Scazzocchio C."/>
            <person name="Seiboth B."/>
            <person name="vanKuyk P.A."/>
            <person name="Wortman J."/>
            <person name="Dyer P.S."/>
            <person name="Grigoriev I.V."/>
        </authorList>
    </citation>
    <scope>NUCLEOTIDE SEQUENCE [LARGE SCALE GENOMIC DNA]</scope>
    <source>
        <strain evidence="11">DTO 134E9</strain>
    </source>
</reference>
<comment type="subcellular location">
    <subcellularLocation>
        <location evidence="1">Nucleus</location>
    </subcellularLocation>
</comment>
<dbReference type="GO" id="GO:0033065">
    <property type="term" value="C:Rad51C-XRCC3 complex"/>
    <property type="evidence" value="ECO:0007669"/>
    <property type="project" value="TreeGrafter"/>
</dbReference>
<evidence type="ECO:0000256" key="2">
    <source>
        <dbReference type="ARBA" id="ARBA00022741"/>
    </source>
</evidence>
<feature type="compositionally biased region" description="Acidic residues" evidence="8">
    <location>
        <begin position="355"/>
        <end position="376"/>
    </location>
</feature>
<evidence type="ECO:0000256" key="4">
    <source>
        <dbReference type="ARBA" id="ARBA00022840"/>
    </source>
</evidence>
<dbReference type="Gene3D" id="3.40.50.300">
    <property type="entry name" value="P-loop containing nucleotide triphosphate hydrolases"/>
    <property type="match status" value="1"/>
</dbReference>
<dbReference type="RefSeq" id="XP_040695560.1">
    <property type="nucleotide sequence ID" value="XM_040833226.1"/>
</dbReference>
<evidence type="ECO:0000256" key="7">
    <source>
        <dbReference type="ARBA" id="ARBA00040674"/>
    </source>
</evidence>
<feature type="compositionally biased region" description="Polar residues" evidence="8">
    <location>
        <begin position="328"/>
        <end position="346"/>
    </location>
</feature>
<dbReference type="Proteomes" id="UP000184383">
    <property type="component" value="Unassembled WGS sequence"/>
</dbReference>
<evidence type="ECO:0000256" key="6">
    <source>
        <dbReference type="ARBA" id="ARBA00023242"/>
    </source>
</evidence>
<feature type="domain" description="RecA family profile 1" evidence="9">
    <location>
        <begin position="34"/>
        <end position="239"/>
    </location>
</feature>
<dbReference type="GO" id="GO:0140664">
    <property type="term" value="F:ATP-dependent DNA damage sensor activity"/>
    <property type="evidence" value="ECO:0007669"/>
    <property type="project" value="InterPro"/>
</dbReference>
<dbReference type="InterPro" id="IPR052093">
    <property type="entry name" value="HR_Repair_Mediator"/>
</dbReference>
<keyword evidence="2" id="KW-0547">Nucleotide-binding</keyword>
<dbReference type="GO" id="GO:0000707">
    <property type="term" value="P:meiotic DNA recombinase assembly"/>
    <property type="evidence" value="ECO:0007669"/>
    <property type="project" value="TreeGrafter"/>
</dbReference>
<keyword evidence="6" id="KW-0539">Nucleus</keyword>
<name>A0A1L9S443_ASPWE</name>
<keyword evidence="11" id="KW-1185">Reference proteome</keyword>
<organism evidence="10 11">
    <name type="scientific">Aspergillus wentii DTO 134E9</name>
    <dbReference type="NCBI Taxonomy" id="1073089"/>
    <lineage>
        <taxon>Eukaryota</taxon>
        <taxon>Fungi</taxon>
        <taxon>Dikarya</taxon>
        <taxon>Ascomycota</taxon>
        <taxon>Pezizomycotina</taxon>
        <taxon>Eurotiomycetes</taxon>
        <taxon>Eurotiomycetidae</taxon>
        <taxon>Eurotiales</taxon>
        <taxon>Aspergillaceae</taxon>
        <taxon>Aspergillus</taxon>
        <taxon>Aspergillus subgen. Cremei</taxon>
    </lineage>
</organism>
<dbReference type="PANTHER" id="PTHR46239">
    <property type="entry name" value="DNA REPAIR PROTEIN RAD51 HOMOLOG 3 RAD51C"/>
    <property type="match status" value="1"/>
</dbReference>
<evidence type="ECO:0000256" key="3">
    <source>
        <dbReference type="ARBA" id="ARBA00022763"/>
    </source>
</evidence>
<dbReference type="GeneID" id="63749074"/>
<dbReference type="AlphaFoldDB" id="A0A1L9S443"/>
<dbReference type="InterPro" id="IPR027417">
    <property type="entry name" value="P-loop_NTPase"/>
</dbReference>
<evidence type="ECO:0000259" key="9">
    <source>
        <dbReference type="PROSITE" id="PS50162"/>
    </source>
</evidence>
<dbReference type="Pfam" id="PF08423">
    <property type="entry name" value="Rad51"/>
    <property type="match status" value="1"/>
</dbReference>
<keyword evidence="3" id="KW-0227">DNA damage</keyword>
<dbReference type="PROSITE" id="PS50162">
    <property type="entry name" value="RECA_2"/>
    <property type="match status" value="1"/>
</dbReference>
<dbReference type="CDD" id="cd01393">
    <property type="entry name" value="RecA-like"/>
    <property type="match status" value="1"/>
</dbReference>
<evidence type="ECO:0000256" key="5">
    <source>
        <dbReference type="ARBA" id="ARBA00023204"/>
    </source>
</evidence>
<dbReference type="SUPFAM" id="SSF52540">
    <property type="entry name" value="P-loop containing nucleoside triphosphate hydrolases"/>
    <property type="match status" value="1"/>
</dbReference>
<protein>
    <recommendedName>
        <fullName evidence="7">DNA repair protein RAD51 homolog 3</fullName>
    </recommendedName>
</protein>
<dbReference type="EMBL" id="KV878209">
    <property type="protein sequence ID" value="OJJ41884.1"/>
    <property type="molecule type" value="Genomic_DNA"/>
</dbReference>
<sequence>MNNQDIFALSVPETHRVVSISASQSLHASSASADAGAISTGLPRLDEAICPTSLDEFPGLISDPSSTGLPRGQITEVFGPPGVGKTSLALSAASNALRDGGKVVWIDTCSPLPRLRLKKMLLKSMESEENPSLDDLAQNLIYFRAQSLPHLMALLLRPPKGFPPEDTTLLVIDSVSGPFPSYFPNPAELKSRLAQLKITEKSQVQWLMSRRWDVTSDLANQLVKLATAHRMAVLLINQTHTKIKGQPRATLCPVLAGGSWENSIYTRIAMYRDFPDIDDNDTVDTSITRKPRFAEVMRRTGKALTLRLDENIIPFVIESDGLSEIASTQPSCTVTQKTDEASNPASQRKRKVDEIADSQDEDSDEEFGWIEGDDADLLGGNSHKDP</sequence>
<dbReference type="GO" id="GO:0005524">
    <property type="term" value="F:ATP binding"/>
    <property type="evidence" value="ECO:0007669"/>
    <property type="project" value="UniProtKB-KW"/>
</dbReference>
<evidence type="ECO:0000256" key="1">
    <source>
        <dbReference type="ARBA" id="ARBA00004123"/>
    </source>
</evidence>
<evidence type="ECO:0000313" key="10">
    <source>
        <dbReference type="EMBL" id="OJJ41884.1"/>
    </source>
</evidence>
<gene>
    <name evidence="10" type="ORF">ASPWEDRAFT_290969</name>
</gene>
<dbReference type="GO" id="GO:0008821">
    <property type="term" value="F:crossover junction DNA endonuclease activity"/>
    <property type="evidence" value="ECO:0007669"/>
    <property type="project" value="TreeGrafter"/>
</dbReference>
<keyword evidence="5" id="KW-0234">DNA repair</keyword>
<evidence type="ECO:0000256" key="8">
    <source>
        <dbReference type="SAM" id="MobiDB-lite"/>
    </source>
</evidence>
<dbReference type="InterPro" id="IPR020588">
    <property type="entry name" value="RecA_ATP-bd"/>
</dbReference>
<dbReference type="GO" id="GO:0005657">
    <property type="term" value="C:replication fork"/>
    <property type="evidence" value="ECO:0007669"/>
    <property type="project" value="TreeGrafter"/>
</dbReference>
<dbReference type="OrthoDB" id="5957327at2759"/>
<dbReference type="GO" id="GO:0000400">
    <property type="term" value="F:four-way junction DNA binding"/>
    <property type="evidence" value="ECO:0007669"/>
    <property type="project" value="TreeGrafter"/>
</dbReference>
<dbReference type="GO" id="GO:0033063">
    <property type="term" value="C:Rad51B-Rad51C-Rad51D-XRCC2 complex"/>
    <property type="evidence" value="ECO:0007669"/>
    <property type="project" value="TreeGrafter"/>
</dbReference>
<feature type="region of interest" description="Disordered" evidence="8">
    <location>
        <begin position="328"/>
        <end position="386"/>
    </location>
</feature>
<dbReference type="STRING" id="1073089.A0A1L9S443"/>
<proteinExistence type="predicted"/>
<evidence type="ECO:0000313" key="11">
    <source>
        <dbReference type="Proteomes" id="UP000184383"/>
    </source>
</evidence>
<dbReference type="VEuPathDB" id="FungiDB:ASPWEDRAFT_290969"/>
<keyword evidence="4" id="KW-0067">ATP-binding</keyword>
<dbReference type="InterPro" id="IPR013632">
    <property type="entry name" value="Rad51_C"/>
</dbReference>
<dbReference type="GO" id="GO:0007131">
    <property type="term" value="P:reciprocal meiotic recombination"/>
    <property type="evidence" value="ECO:0007669"/>
    <property type="project" value="TreeGrafter"/>
</dbReference>
<dbReference type="PANTHER" id="PTHR46239:SF1">
    <property type="entry name" value="DNA REPAIR PROTEIN RAD51 HOMOLOG 3"/>
    <property type="match status" value="1"/>
</dbReference>